<proteinExistence type="predicted"/>
<dbReference type="Proteomes" id="UP000215199">
    <property type="component" value="Unassembled WGS sequence"/>
</dbReference>
<protein>
    <submittedName>
        <fullName evidence="2">Uncharacterized protein</fullName>
    </submittedName>
</protein>
<feature type="region of interest" description="Disordered" evidence="1">
    <location>
        <begin position="91"/>
        <end position="111"/>
    </location>
</feature>
<dbReference type="AlphaFoldDB" id="A0A229SQI1"/>
<accession>A0A229SQI1</accession>
<comment type="caution">
    <text evidence="2">The sequence shown here is derived from an EMBL/GenBank/DDBJ whole genome shotgun (WGS) entry which is preliminary data.</text>
</comment>
<dbReference type="OrthoDB" id="3669717at2"/>
<reference evidence="3" key="1">
    <citation type="submission" date="2017-07" db="EMBL/GenBank/DDBJ databases">
        <title>Comparative genome mining reveals phylogenetic distribution patterns of secondary metabolites in Amycolatopsis.</title>
        <authorList>
            <person name="Adamek M."/>
            <person name="Alanjary M."/>
            <person name="Sales-Ortells H."/>
            <person name="Goodfellow M."/>
            <person name="Bull A.T."/>
            <person name="Kalinowski J."/>
            <person name="Ziemert N."/>
        </authorList>
    </citation>
    <scope>NUCLEOTIDE SEQUENCE [LARGE SCALE GENOMIC DNA]</scope>
    <source>
        <strain evidence="3">H5</strain>
    </source>
</reference>
<evidence type="ECO:0000313" key="3">
    <source>
        <dbReference type="Proteomes" id="UP000215199"/>
    </source>
</evidence>
<dbReference type="EMBL" id="NMUL01000052">
    <property type="protein sequence ID" value="OXM60931.1"/>
    <property type="molecule type" value="Genomic_DNA"/>
</dbReference>
<feature type="region of interest" description="Disordered" evidence="1">
    <location>
        <begin position="239"/>
        <end position="267"/>
    </location>
</feature>
<evidence type="ECO:0000256" key="1">
    <source>
        <dbReference type="SAM" id="MobiDB-lite"/>
    </source>
</evidence>
<name>A0A229SQI1_9PSEU</name>
<organism evidence="2 3">
    <name type="scientific">Amycolatopsis vastitatis</name>
    <dbReference type="NCBI Taxonomy" id="1905142"/>
    <lineage>
        <taxon>Bacteria</taxon>
        <taxon>Bacillati</taxon>
        <taxon>Actinomycetota</taxon>
        <taxon>Actinomycetes</taxon>
        <taxon>Pseudonocardiales</taxon>
        <taxon>Pseudonocardiaceae</taxon>
        <taxon>Amycolatopsis</taxon>
    </lineage>
</organism>
<evidence type="ECO:0000313" key="2">
    <source>
        <dbReference type="EMBL" id="OXM60931.1"/>
    </source>
</evidence>
<sequence length="267" mass="27191">MERVTTAFTAPGAHVVLVDADTASTATAAPGTGDAAATGEAVPAAAREAVRALGRTVTTTVMDPRADFVAEPSRPFWADLVHDATTPAAAPVEPAASPAHDAALRDGAATDSRPAERADLALVSLPAYVAERVSLDRLALLAAGLLRRGGIFAVYTHSDGNGRQLVDPTGAIVAAAQHADLLYLQHIVVLHTPVRAGSLHAAPSAAVVAEYERTAHRARMRGLPAPHLRAHGDLLVFAQPADPGSPLPDTPAAAPAPGTAPGHGGLR</sequence>
<keyword evidence="3" id="KW-1185">Reference proteome</keyword>
<feature type="compositionally biased region" description="Low complexity" evidence="1">
    <location>
        <begin position="250"/>
        <end position="260"/>
    </location>
</feature>
<gene>
    <name evidence="2" type="ORF">CF165_40320</name>
</gene>